<feature type="compositionally biased region" description="Polar residues" evidence="1">
    <location>
        <begin position="261"/>
        <end position="270"/>
    </location>
</feature>
<feature type="region of interest" description="Disordered" evidence="1">
    <location>
        <begin position="233"/>
        <end position="283"/>
    </location>
</feature>
<dbReference type="EMBL" id="BLXT01002087">
    <property type="protein sequence ID" value="GFN91062.1"/>
    <property type="molecule type" value="Genomic_DNA"/>
</dbReference>
<organism evidence="2 3">
    <name type="scientific">Plakobranchus ocellatus</name>
    <dbReference type="NCBI Taxonomy" id="259542"/>
    <lineage>
        <taxon>Eukaryota</taxon>
        <taxon>Metazoa</taxon>
        <taxon>Spiralia</taxon>
        <taxon>Lophotrochozoa</taxon>
        <taxon>Mollusca</taxon>
        <taxon>Gastropoda</taxon>
        <taxon>Heterobranchia</taxon>
        <taxon>Euthyneura</taxon>
        <taxon>Panpulmonata</taxon>
        <taxon>Sacoglossa</taxon>
        <taxon>Placobranchoidea</taxon>
        <taxon>Plakobranchidae</taxon>
        <taxon>Plakobranchus</taxon>
    </lineage>
</organism>
<reference evidence="2 3" key="1">
    <citation type="journal article" date="2021" name="Elife">
        <title>Chloroplast acquisition without the gene transfer in kleptoplastic sea slugs, Plakobranchus ocellatus.</title>
        <authorList>
            <person name="Maeda T."/>
            <person name="Takahashi S."/>
            <person name="Yoshida T."/>
            <person name="Shimamura S."/>
            <person name="Takaki Y."/>
            <person name="Nagai Y."/>
            <person name="Toyoda A."/>
            <person name="Suzuki Y."/>
            <person name="Arimoto A."/>
            <person name="Ishii H."/>
            <person name="Satoh N."/>
            <person name="Nishiyama T."/>
            <person name="Hasebe M."/>
            <person name="Maruyama T."/>
            <person name="Minagawa J."/>
            <person name="Obokata J."/>
            <person name="Shigenobu S."/>
        </authorList>
    </citation>
    <scope>NUCLEOTIDE SEQUENCE [LARGE SCALE GENOMIC DNA]</scope>
</reference>
<sequence length="318" mass="35291">MTPIYVESSRLRQVSHPSIRCEQSRSYDKRQGYQDINADYYLLKRGKGLLGSPALANQTTATDSWLRPWLWRRLGHAYFCQRPCSSGAIVMLTYTGVIVACGLVSKVDKDAKESSQMPSIGNDEQRGTLTHIGKALRSAKERFLYQPLQSAIMGELGLALTDSGQKTGISETLTITSAIIASCLYPWSSRHYRSVAKLPGKQRDTEVENIDTKMSHHFRSNFLSAQHNDVSGESSDCLQLRPGVPTSQPRIDTEKLKDRSSPSVLLTRLSSEGGPSLNRRESDCSALNVVTVEESKTRGDEERHSLLGLNESWSSLPV</sequence>
<gene>
    <name evidence="2" type="ORF">PoB_001756800</name>
</gene>
<evidence type="ECO:0000256" key="1">
    <source>
        <dbReference type="SAM" id="MobiDB-lite"/>
    </source>
</evidence>
<name>A0AAV3Z8U2_9GAST</name>
<accession>A0AAV3Z8U2</accession>
<dbReference type="Proteomes" id="UP000735302">
    <property type="component" value="Unassembled WGS sequence"/>
</dbReference>
<dbReference type="AlphaFoldDB" id="A0AAV3Z8U2"/>
<evidence type="ECO:0000313" key="3">
    <source>
        <dbReference type="Proteomes" id="UP000735302"/>
    </source>
</evidence>
<evidence type="ECO:0000313" key="2">
    <source>
        <dbReference type="EMBL" id="GFN91062.1"/>
    </source>
</evidence>
<feature type="compositionally biased region" description="Basic and acidic residues" evidence="1">
    <location>
        <begin position="251"/>
        <end position="260"/>
    </location>
</feature>
<protein>
    <submittedName>
        <fullName evidence="2">Uncharacterized protein</fullName>
    </submittedName>
</protein>
<keyword evidence="3" id="KW-1185">Reference proteome</keyword>
<comment type="caution">
    <text evidence="2">The sequence shown here is derived from an EMBL/GenBank/DDBJ whole genome shotgun (WGS) entry which is preliminary data.</text>
</comment>
<proteinExistence type="predicted"/>